<feature type="region of interest" description="Disordered" evidence="1">
    <location>
        <begin position="83"/>
        <end position="154"/>
    </location>
</feature>
<dbReference type="OrthoDB" id="5346713at2759"/>
<evidence type="ECO:0000313" key="2">
    <source>
        <dbReference type="EMBL" id="RPA77139.1"/>
    </source>
</evidence>
<feature type="compositionally biased region" description="Polar residues" evidence="1">
    <location>
        <begin position="404"/>
        <end position="417"/>
    </location>
</feature>
<accession>A0A3N4HTX5</accession>
<feature type="compositionally biased region" description="Low complexity" evidence="1">
    <location>
        <begin position="99"/>
        <end position="114"/>
    </location>
</feature>
<reference evidence="2 3" key="1">
    <citation type="journal article" date="2018" name="Nat. Ecol. Evol.">
        <title>Pezizomycetes genomes reveal the molecular basis of ectomycorrhizal truffle lifestyle.</title>
        <authorList>
            <person name="Murat C."/>
            <person name="Payen T."/>
            <person name="Noel B."/>
            <person name="Kuo A."/>
            <person name="Morin E."/>
            <person name="Chen J."/>
            <person name="Kohler A."/>
            <person name="Krizsan K."/>
            <person name="Balestrini R."/>
            <person name="Da Silva C."/>
            <person name="Montanini B."/>
            <person name="Hainaut M."/>
            <person name="Levati E."/>
            <person name="Barry K.W."/>
            <person name="Belfiori B."/>
            <person name="Cichocki N."/>
            <person name="Clum A."/>
            <person name="Dockter R.B."/>
            <person name="Fauchery L."/>
            <person name="Guy J."/>
            <person name="Iotti M."/>
            <person name="Le Tacon F."/>
            <person name="Lindquist E.A."/>
            <person name="Lipzen A."/>
            <person name="Malagnac F."/>
            <person name="Mello A."/>
            <person name="Molinier V."/>
            <person name="Miyauchi S."/>
            <person name="Poulain J."/>
            <person name="Riccioni C."/>
            <person name="Rubini A."/>
            <person name="Sitrit Y."/>
            <person name="Splivallo R."/>
            <person name="Traeger S."/>
            <person name="Wang M."/>
            <person name="Zifcakova L."/>
            <person name="Wipf D."/>
            <person name="Zambonelli A."/>
            <person name="Paolocci F."/>
            <person name="Nowrousian M."/>
            <person name="Ottonello S."/>
            <person name="Baldrian P."/>
            <person name="Spatafora J.W."/>
            <person name="Henrissat B."/>
            <person name="Nagy L.G."/>
            <person name="Aury J.M."/>
            <person name="Wincker P."/>
            <person name="Grigoriev I.V."/>
            <person name="Bonfante P."/>
            <person name="Martin F.M."/>
        </authorList>
    </citation>
    <scope>NUCLEOTIDE SEQUENCE [LARGE SCALE GENOMIC DNA]</scope>
    <source>
        <strain evidence="2 3">RN42</strain>
    </source>
</reference>
<organism evidence="2 3">
    <name type="scientific">Ascobolus immersus RN42</name>
    <dbReference type="NCBI Taxonomy" id="1160509"/>
    <lineage>
        <taxon>Eukaryota</taxon>
        <taxon>Fungi</taxon>
        <taxon>Dikarya</taxon>
        <taxon>Ascomycota</taxon>
        <taxon>Pezizomycotina</taxon>
        <taxon>Pezizomycetes</taxon>
        <taxon>Pezizales</taxon>
        <taxon>Ascobolaceae</taxon>
        <taxon>Ascobolus</taxon>
    </lineage>
</organism>
<proteinExistence type="predicted"/>
<feature type="region of interest" description="Disordered" evidence="1">
    <location>
        <begin position="563"/>
        <end position="588"/>
    </location>
</feature>
<dbReference type="GO" id="GO:1902412">
    <property type="term" value="P:regulation of mitotic cytokinesis"/>
    <property type="evidence" value="ECO:0007669"/>
    <property type="project" value="InterPro"/>
</dbReference>
<gene>
    <name evidence="2" type="ORF">BJ508DRAFT_173477</name>
</gene>
<evidence type="ECO:0000313" key="3">
    <source>
        <dbReference type="Proteomes" id="UP000275078"/>
    </source>
</evidence>
<protein>
    <submittedName>
        <fullName evidence="2">Uncharacterized protein</fullName>
    </submittedName>
</protein>
<feature type="compositionally biased region" description="Low complexity" evidence="1">
    <location>
        <begin position="143"/>
        <end position="154"/>
    </location>
</feature>
<feature type="compositionally biased region" description="Polar residues" evidence="1">
    <location>
        <begin position="83"/>
        <end position="93"/>
    </location>
</feature>
<sequence>MKTVSTLCATSTVGVAACGLALARPNHQDQVHDNLRLRDLRSPSPAISNYDPRIEVEESQEECSSPLPPSIRKSWIRRFSETVSNAVPTSRNTAPRPHSALATSRSTSASAAAAEHQGPPTQTRNKLVKRSISRGSVPPHSPTSPSVRRSFRPFSAKNTPVVSVRSRYAGTESPVPTEPATARPSTTLFSGAQYQPYDPIRFNNWKLFFRPRRQKTKPLTPPSIKRIYPDHKSYPTLTYPQFITNYDSDTESTYSPANSIYCESRPLTPSSPFPVVEEEQQEQQQESSTRTRRKSFSISTLLPSQRPPTRSDSTRSRRLSIDVVFKRPSSAARTNPYPSTSSRSAMAGRRSEEQRALATLQSISNLNIASNNASSTAVVSPQSQQFASDTQLPREPTDLRLSQLSISGNSERASTLVGSDAGGDHAEGDGFDDMSETVFDSLRTRLSDVPPRAEGLFSESGPVANRSPNRLTEESKQQLDRQGALSNRLSSAGGWNDAEEEEDWDVSDWDATSSDGRNELEATPKPLPKHKALFGEAVKSDKKPFLDTSLSLFNKDRNKSGSSFNSLGDWDDEALDVPESPTKAKSRSDKLAFHSLRLGRQAPPVHTRSSSVPGYSRARVSENWDDDFDECDGPEVHIPEAICAVSSSVLDHLAHVKEFASLVEDLKRLRQLGNSSGARYGPNRKLWEEAEGIIALATLEDEDSASTGTAPKKVRPSFDSSTFDPPSTASSNKTTKAQSINHRKSILPDDDDIFGATKGFDTNTVPKLPPPFPRSTTPSSNGFHTPQSSPSRSIKSSPSRSVKRAPSVKEDKAVEAAKHLLDRVNRRTCDSPERKSVVSTTSGWSIDEDEKEKEVHFDTDMLGELVVRVQELIPMMEEALEKCKIVGPLKRMSSTKSKRVSVVGKEVFDIEGRKLEGMVST</sequence>
<feature type="region of interest" description="Disordered" evidence="1">
    <location>
        <begin position="450"/>
        <end position="528"/>
    </location>
</feature>
<feature type="region of interest" description="Disordered" evidence="1">
    <location>
        <begin position="253"/>
        <end position="355"/>
    </location>
</feature>
<feature type="compositionally biased region" description="Acidic residues" evidence="1">
    <location>
        <begin position="497"/>
        <end position="508"/>
    </location>
</feature>
<dbReference type="Proteomes" id="UP000275078">
    <property type="component" value="Unassembled WGS sequence"/>
</dbReference>
<feature type="region of interest" description="Disordered" evidence="1">
    <location>
        <begin position="404"/>
        <end position="434"/>
    </location>
</feature>
<dbReference type="Pfam" id="PF20162">
    <property type="entry name" value="Etd1"/>
    <property type="match status" value="1"/>
</dbReference>
<dbReference type="PROSITE" id="PS51257">
    <property type="entry name" value="PROKAR_LIPOPROTEIN"/>
    <property type="match status" value="1"/>
</dbReference>
<feature type="region of interest" description="Disordered" evidence="1">
    <location>
        <begin position="702"/>
        <end position="811"/>
    </location>
</feature>
<feature type="compositionally biased region" description="Polar residues" evidence="1">
    <location>
        <begin position="729"/>
        <end position="740"/>
    </location>
</feature>
<feature type="compositionally biased region" description="Low complexity" evidence="1">
    <location>
        <begin position="788"/>
        <end position="800"/>
    </location>
</feature>
<dbReference type="EMBL" id="ML119731">
    <property type="protein sequence ID" value="RPA77139.1"/>
    <property type="molecule type" value="Genomic_DNA"/>
</dbReference>
<feature type="region of interest" description="Disordered" evidence="1">
    <location>
        <begin position="40"/>
        <end position="70"/>
    </location>
</feature>
<feature type="compositionally biased region" description="Polar residues" evidence="1">
    <location>
        <begin position="331"/>
        <end position="344"/>
    </location>
</feature>
<name>A0A3N4HTX5_ASCIM</name>
<evidence type="ECO:0000256" key="1">
    <source>
        <dbReference type="SAM" id="MobiDB-lite"/>
    </source>
</evidence>
<dbReference type="GO" id="GO:0005096">
    <property type="term" value="F:GTPase activator activity"/>
    <property type="evidence" value="ECO:0007669"/>
    <property type="project" value="InterPro"/>
</dbReference>
<dbReference type="AlphaFoldDB" id="A0A3N4HTX5"/>
<dbReference type="InterPro" id="IPR045342">
    <property type="entry name" value="Etd1"/>
</dbReference>
<keyword evidence="3" id="KW-1185">Reference proteome</keyword>
<feature type="region of interest" description="Disordered" evidence="1">
    <location>
        <begin position="165"/>
        <end position="184"/>
    </location>
</feature>
<feature type="compositionally biased region" description="Low complexity" evidence="1">
    <location>
        <begin position="717"/>
        <end position="728"/>
    </location>
</feature>